<evidence type="ECO:0000313" key="4">
    <source>
        <dbReference type="Proteomes" id="UP000538929"/>
    </source>
</evidence>
<comment type="caution">
    <text evidence="3">The sequence shown here is derived from an EMBL/GenBank/DDBJ whole genome shotgun (WGS) entry which is preliminary data.</text>
</comment>
<name>A0A7W3TF30_9ACTN</name>
<dbReference type="AlphaFoldDB" id="A0A7W3TF30"/>
<dbReference type="PROSITE" id="PS50943">
    <property type="entry name" value="HTH_CROC1"/>
    <property type="match status" value="1"/>
</dbReference>
<dbReference type="InterPro" id="IPR010982">
    <property type="entry name" value="Lambda_DNA-bd_dom_sf"/>
</dbReference>
<dbReference type="GO" id="GO:0003677">
    <property type="term" value="F:DNA binding"/>
    <property type="evidence" value="ECO:0007669"/>
    <property type="project" value="InterPro"/>
</dbReference>
<evidence type="ECO:0000313" key="3">
    <source>
        <dbReference type="EMBL" id="MBB0245355.1"/>
    </source>
</evidence>
<dbReference type="SMART" id="SM00530">
    <property type="entry name" value="HTH_XRE"/>
    <property type="match status" value="1"/>
</dbReference>
<evidence type="ECO:0000256" key="1">
    <source>
        <dbReference type="SAM" id="MobiDB-lite"/>
    </source>
</evidence>
<feature type="region of interest" description="Disordered" evidence="1">
    <location>
        <begin position="76"/>
        <end position="108"/>
    </location>
</feature>
<dbReference type="CDD" id="cd00093">
    <property type="entry name" value="HTH_XRE"/>
    <property type="match status" value="1"/>
</dbReference>
<proteinExistence type="predicted"/>
<organism evidence="3 4">
    <name type="scientific">Streptomyces alkaliphilus</name>
    <dbReference type="NCBI Taxonomy" id="1472722"/>
    <lineage>
        <taxon>Bacteria</taxon>
        <taxon>Bacillati</taxon>
        <taxon>Actinomycetota</taxon>
        <taxon>Actinomycetes</taxon>
        <taxon>Kitasatosporales</taxon>
        <taxon>Streptomycetaceae</taxon>
        <taxon>Streptomyces</taxon>
    </lineage>
</organism>
<reference evidence="4" key="1">
    <citation type="submission" date="2019-10" db="EMBL/GenBank/DDBJ databases">
        <title>Streptomyces sp. nov., a novel actinobacterium isolated from alkaline environment.</title>
        <authorList>
            <person name="Golinska P."/>
        </authorList>
    </citation>
    <scope>NUCLEOTIDE SEQUENCE [LARGE SCALE GENOMIC DNA]</scope>
    <source>
        <strain evidence="4">DSM 42118</strain>
    </source>
</reference>
<dbReference type="InterPro" id="IPR001387">
    <property type="entry name" value="Cro/C1-type_HTH"/>
</dbReference>
<feature type="domain" description="HTH cro/C1-type" evidence="2">
    <location>
        <begin position="15"/>
        <end position="70"/>
    </location>
</feature>
<accession>A0A7W3TF30</accession>
<protein>
    <submittedName>
        <fullName evidence="3">Helix-turn-helix domain-containing protein</fullName>
    </submittedName>
</protein>
<dbReference type="Pfam" id="PF13560">
    <property type="entry name" value="HTH_31"/>
    <property type="match status" value="1"/>
</dbReference>
<gene>
    <name evidence="3" type="ORF">FNQ90_14920</name>
</gene>
<dbReference type="EMBL" id="VKHT01000466">
    <property type="protein sequence ID" value="MBB0245355.1"/>
    <property type="molecule type" value="Genomic_DNA"/>
</dbReference>
<dbReference type="Proteomes" id="UP000538929">
    <property type="component" value="Unassembled WGS sequence"/>
</dbReference>
<dbReference type="RefSeq" id="WP_182606852.1">
    <property type="nucleotide sequence ID" value="NZ_VKHT01000466.1"/>
</dbReference>
<sequence>MENAGTANFTIGDRVRYYRMRRGLSQQALGELIGRTDNWIYRIEHGIRPVDRLSVLLSLAEALRVDISDLVGMDMGSGDQGPQHDGVPGLRRVLSRPPSHLDTGGSPMATADLKTAVESLWRTYETERAQRYRLVGERLPALLGAAHTTLSAAPTGEEGEIARHVVSLYGLAQIWLRRVGEHTLARVAADRGLSIADETGDPELRAAAAWSVACVLTSSGDVADSMELAREMIDHCSVDDTSTEGHIAAVGALHLQGAVAAMRSDRGPTAWDMLRRADRFAARITPGTNHWNTVFGECNVAMHGVHLAAEEGNAAEALRLADDVHVADSIPLERRARYTIEVMNCNRVQKDDYATVFMLSRLREQSPEEIVFSPLVRDAVVTLMKRERPLWAGELREVAYHIGVA</sequence>
<dbReference type="Gene3D" id="1.10.260.40">
    <property type="entry name" value="lambda repressor-like DNA-binding domains"/>
    <property type="match status" value="1"/>
</dbReference>
<evidence type="ECO:0000259" key="2">
    <source>
        <dbReference type="PROSITE" id="PS50943"/>
    </source>
</evidence>
<keyword evidence="4" id="KW-1185">Reference proteome</keyword>
<dbReference type="SUPFAM" id="SSF47413">
    <property type="entry name" value="lambda repressor-like DNA-binding domains"/>
    <property type="match status" value="1"/>
</dbReference>